<proteinExistence type="predicted"/>
<gene>
    <name evidence="1" type="ORF">BN1211_4672</name>
</gene>
<accession>A0A0H5C7M2</accession>
<organism evidence="1 2">
    <name type="scientific">Cyberlindnera jadinii (strain ATCC 18201 / CBS 1600 / BCRC 20928 / JCM 3617 / NBRC 0987 / NRRL Y-1542)</name>
    <name type="common">Torula yeast</name>
    <name type="synonym">Candida utilis</name>
    <dbReference type="NCBI Taxonomy" id="983966"/>
    <lineage>
        <taxon>Eukaryota</taxon>
        <taxon>Fungi</taxon>
        <taxon>Dikarya</taxon>
        <taxon>Ascomycota</taxon>
        <taxon>Saccharomycotina</taxon>
        <taxon>Saccharomycetes</taxon>
        <taxon>Phaffomycetales</taxon>
        <taxon>Phaffomycetaceae</taxon>
        <taxon>Cyberlindnera</taxon>
    </lineage>
</organism>
<dbReference type="Proteomes" id="UP000038830">
    <property type="component" value="Unassembled WGS sequence"/>
</dbReference>
<protein>
    <submittedName>
        <fullName evidence="1">Uncharacterized protein</fullName>
    </submittedName>
</protein>
<evidence type="ECO:0000313" key="1">
    <source>
        <dbReference type="EMBL" id="CEP23967.1"/>
    </source>
</evidence>
<dbReference type="AlphaFoldDB" id="A0A0H5C7M2"/>
<sequence length="68" mass="7811">MIAEVNAMRANHLRETFGGLFTSQRVSRCHYTHQPQLNRNGISIVVNNYDTPTDTAFNSIQPQFYPQL</sequence>
<dbReference type="EMBL" id="CDQK01000005">
    <property type="protein sequence ID" value="CEP23967.1"/>
    <property type="molecule type" value="Genomic_DNA"/>
</dbReference>
<evidence type="ECO:0000313" key="2">
    <source>
        <dbReference type="Proteomes" id="UP000038830"/>
    </source>
</evidence>
<reference evidence="2" key="1">
    <citation type="journal article" date="2015" name="J. Biotechnol.">
        <title>The structure of the Cyberlindnera jadinii genome and its relation to Candida utilis analyzed by the occurrence of single nucleotide polymorphisms.</title>
        <authorList>
            <person name="Rupp O."/>
            <person name="Brinkrolf K."/>
            <person name="Buerth C."/>
            <person name="Kunigo M."/>
            <person name="Schneider J."/>
            <person name="Jaenicke S."/>
            <person name="Goesmann A."/>
            <person name="Puehler A."/>
            <person name="Jaeger K.-E."/>
            <person name="Ernst J.F."/>
        </authorList>
    </citation>
    <scope>NUCLEOTIDE SEQUENCE [LARGE SCALE GENOMIC DNA]</scope>
    <source>
        <strain evidence="2">ATCC 18201 / CBS 1600 / BCRC 20928 / JCM 3617 / NBRC 0987 / NRRL Y-1542</strain>
    </source>
</reference>
<name>A0A0H5C7M2_CYBJN</name>